<dbReference type="PANTHER" id="PTHR43395">
    <property type="entry name" value="SENSOR HISTIDINE KINASE CHEA"/>
    <property type="match status" value="1"/>
</dbReference>
<feature type="modified residue" description="Phosphohistidine" evidence="1">
    <location>
        <position position="770"/>
    </location>
</feature>
<dbReference type="EMBL" id="BNJF01000001">
    <property type="protein sequence ID" value="GHO42963.1"/>
    <property type="molecule type" value="Genomic_DNA"/>
</dbReference>
<keyword evidence="2" id="KW-0175">Coiled coil</keyword>
<reference evidence="5" key="1">
    <citation type="submission" date="2020-10" db="EMBL/GenBank/DDBJ databases">
        <title>Taxonomic study of unclassified bacteria belonging to the class Ktedonobacteria.</title>
        <authorList>
            <person name="Yabe S."/>
            <person name="Wang C.M."/>
            <person name="Zheng Y."/>
            <person name="Sakai Y."/>
            <person name="Cavaletti L."/>
            <person name="Monciardini P."/>
            <person name="Donadio S."/>
        </authorList>
    </citation>
    <scope>NUCLEOTIDE SEQUENCE</scope>
    <source>
        <strain evidence="5">SOSP1-1</strain>
    </source>
</reference>
<keyword evidence="1" id="KW-0597">Phosphoprotein</keyword>
<name>A0A8J3HYQ1_9CHLR</name>
<feature type="compositionally biased region" description="Low complexity" evidence="3">
    <location>
        <begin position="233"/>
        <end position="252"/>
    </location>
</feature>
<dbReference type="PANTHER" id="PTHR43395:SF10">
    <property type="entry name" value="CHEMOTAXIS PROTEIN CHEA"/>
    <property type="match status" value="1"/>
</dbReference>
<dbReference type="Pfam" id="PF01627">
    <property type="entry name" value="Hpt"/>
    <property type="match status" value="2"/>
</dbReference>
<dbReference type="AlphaFoldDB" id="A0A8J3HYQ1"/>
<evidence type="ECO:0000313" key="5">
    <source>
        <dbReference type="EMBL" id="GHO42963.1"/>
    </source>
</evidence>
<organism evidence="5 6">
    <name type="scientific">Ktedonospora formicarum</name>
    <dbReference type="NCBI Taxonomy" id="2778364"/>
    <lineage>
        <taxon>Bacteria</taxon>
        <taxon>Bacillati</taxon>
        <taxon>Chloroflexota</taxon>
        <taxon>Ktedonobacteria</taxon>
        <taxon>Ktedonobacterales</taxon>
        <taxon>Ktedonobacteraceae</taxon>
        <taxon>Ktedonospora</taxon>
    </lineage>
</organism>
<gene>
    <name evidence="5" type="ORF">KSX_11260</name>
</gene>
<feature type="domain" description="HPt" evidence="4">
    <location>
        <begin position="723"/>
        <end position="827"/>
    </location>
</feature>
<dbReference type="SMART" id="SM00073">
    <property type="entry name" value="HPT"/>
    <property type="match status" value="2"/>
</dbReference>
<dbReference type="SUPFAM" id="SSF47226">
    <property type="entry name" value="Histidine-containing phosphotransfer domain, HPT domain"/>
    <property type="match status" value="2"/>
</dbReference>
<feature type="region of interest" description="Disordered" evidence="3">
    <location>
        <begin position="677"/>
        <end position="725"/>
    </location>
</feature>
<evidence type="ECO:0000256" key="3">
    <source>
        <dbReference type="SAM" id="MobiDB-lite"/>
    </source>
</evidence>
<feature type="coiled-coil region" evidence="2">
    <location>
        <begin position="503"/>
        <end position="530"/>
    </location>
</feature>
<accession>A0A8J3HYQ1</accession>
<feature type="modified residue" description="Phosphohistidine" evidence="1">
    <location>
        <position position="55"/>
    </location>
</feature>
<dbReference type="InterPro" id="IPR051315">
    <property type="entry name" value="Bact_Chemotaxis_CheA"/>
</dbReference>
<evidence type="ECO:0000259" key="4">
    <source>
        <dbReference type="PROSITE" id="PS50894"/>
    </source>
</evidence>
<feature type="region of interest" description="Disordered" evidence="3">
    <location>
        <begin position="216"/>
        <end position="307"/>
    </location>
</feature>
<dbReference type="CDD" id="cd00088">
    <property type="entry name" value="HPT"/>
    <property type="match status" value="2"/>
</dbReference>
<dbReference type="GO" id="GO:0000160">
    <property type="term" value="P:phosphorelay signal transduction system"/>
    <property type="evidence" value="ECO:0007669"/>
    <property type="project" value="InterPro"/>
</dbReference>
<feature type="compositionally biased region" description="Polar residues" evidence="3">
    <location>
        <begin position="682"/>
        <end position="701"/>
    </location>
</feature>
<feature type="domain" description="HPt" evidence="4">
    <location>
        <begin position="8"/>
        <end position="112"/>
    </location>
</feature>
<feature type="compositionally biased region" description="Polar residues" evidence="3">
    <location>
        <begin position="285"/>
        <end position="305"/>
    </location>
</feature>
<protein>
    <recommendedName>
        <fullName evidence="4">HPt domain-containing protein</fullName>
    </recommendedName>
</protein>
<comment type="caution">
    <text evidence="5">The sequence shown here is derived from an EMBL/GenBank/DDBJ whole genome shotgun (WGS) entry which is preliminary data.</text>
</comment>
<feature type="region of interest" description="Disordered" evidence="3">
    <location>
        <begin position="163"/>
        <end position="188"/>
    </location>
</feature>
<dbReference type="InterPro" id="IPR036641">
    <property type="entry name" value="HPT_dom_sf"/>
</dbReference>
<evidence type="ECO:0000256" key="1">
    <source>
        <dbReference type="PROSITE-ProRule" id="PRU00110"/>
    </source>
</evidence>
<proteinExistence type="predicted"/>
<dbReference type="Proteomes" id="UP000612362">
    <property type="component" value="Unassembled WGS sequence"/>
</dbReference>
<dbReference type="Gene3D" id="1.20.120.160">
    <property type="entry name" value="HPT domain"/>
    <property type="match status" value="2"/>
</dbReference>
<evidence type="ECO:0000256" key="2">
    <source>
        <dbReference type="SAM" id="Coils"/>
    </source>
</evidence>
<dbReference type="InterPro" id="IPR008207">
    <property type="entry name" value="Sig_transdc_His_kin_Hpt_dom"/>
</dbReference>
<keyword evidence="6" id="KW-1185">Reference proteome</keyword>
<evidence type="ECO:0000313" key="6">
    <source>
        <dbReference type="Proteomes" id="UP000612362"/>
    </source>
</evidence>
<dbReference type="PROSITE" id="PS50894">
    <property type="entry name" value="HPT"/>
    <property type="match status" value="2"/>
</dbReference>
<sequence>MGKRNMSNTFDKLSVLDSFIEEVNSYLPEIEKNLERLALTPNDMDALEETHRRTHTIGGSASMMDLPGLAHVAHGMEDILGDALDGLTTLDEPLLGLLHRSLGRLHQLIEGIRSGIDEDAVIAEDDADYARYRAEVDASSETAPPQMTGAHSFPLDSLASFSTMQEPGYSPQFGAPLPPITPGTSAMPSFDEVLESFRTPSSSQDEDMEWPGESIEELSHPQQQTQSPPPFSQPVQPAASSASALEELMASMRGMPSAPPNTPFSGNPPSVPDVASSAPSLENYHASSAPQESTYLEPETQQNDVIQPDLSDLSRFSPVDIEQWPRTTDSSRNMAPQVETPFGTEANQQSIPAWETSYQPFASEPEATSLPVAPTSPAQLNVQGASLSASYEVAQRETQNLTSIFATMQEVTSQLRLSIEIIEEQRKEFKGFLDGSKDALDRMEDWAGRAMGLNLRNSPEQVRRYLPLSVMWVSNSKLKKVLERLNHISSGFETTDEQVHWTIQQIQTAVESCSLEFQQLQERLQQTQNEPLFRQKEGWSSWEMQRSQNPETLRERVTFERQGDIQALRAEIASQVRGELEPQVREEVRREYESQAQWQSANAQAASLPRLGESMSDLERRLRNEIEIQVRQEFLGQISTLGPSALGLGSATTPSTQDAQNSAATNYLDRARQSLGGEVAHQPSQQPKAPTSQSVAPTYSQPHIPAQTPAKPAAPPQPAPAFNSDFGDEAAEIFRLEAEEHLQSISVHVAALESDPNNRDLIQGIRRATHTLKGAAGMMGFRSISDLSHASEDLLDSVMEGNTPITPAVVSVILDTAETLDSMVVHLDKPLSDDDAKAEALRMRYASILGTTLPLRLQCPIV</sequence>